<dbReference type="EMBL" id="CADCTX010000677">
    <property type="protein sequence ID" value="CAA9339751.1"/>
    <property type="molecule type" value="Genomic_DNA"/>
</dbReference>
<gene>
    <name evidence="2" type="ORF">AVDCRST_MAG40-2347</name>
</gene>
<proteinExistence type="predicted"/>
<evidence type="ECO:0000256" key="1">
    <source>
        <dbReference type="SAM" id="MobiDB-lite"/>
    </source>
</evidence>
<dbReference type="AlphaFoldDB" id="A0A6J4LSJ4"/>
<feature type="compositionally biased region" description="Basic residues" evidence="1">
    <location>
        <begin position="34"/>
        <end position="76"/>
    </location>
</feature>
<accession>A0A6J4LSJ4</accession>
<protein>
    <submittedName>
        <fullName evidence="2">Uncharacterized protein</fullName>
    </submittedName>
</protein>
<feature type="non-terminal residue" evidence="2">
    <location>
        <position position="1"/>
    </location>
</feature>
<feature type="region of interest" description="Disordered" evidence="1">
    <location>
        <begin position="1"/>
        <end position="103"/>
    </location>
</feature>
<evidence type="ECO:0000313" key="2">
    <source>
        <dbReference type="EMBL" id="CAA9339751.1"/>
    </source>
</evidence>
<reference evidence="2" key="1">
    <citation type="submission" date="2020-02" db="EMBL/GenBank/DDBJ databases">
        <authorList>
            <person name="Meier V. D."/>
        </authorList>
    </citation>
    <scope>NUCLEOTIDE SEQUENCE</scope>
    <source>
        <strain evidence="2">AVDCRST_MAG40</strain>
    </source>
</reference>
<feature type="compositionally biased region" description="Basic residues" evidence="1">
    <location>
        <begin position="85"/>
        <end position="103"/>
    </location>
</feature>
<feature type="non-terminal residue" evidence="2">
    <location>
        <position position="103"/>
    </location>
</feature>
<organism evidence="2">
    <name type="scientific">uncultured Gemmatimonadaceae bacterium</name>
    <dbReference type="NCBI Taxonomy" id="246130"/>
    <lineage>
        <taxon>Bacteria</taxon>
        <taxon>Pseudomonadati</taxon>
        <taxon>Gemmatimonadota</taxon>
        <taxon>Gemmatimonadia</taxon>
        <taxon>Gemmatimonadales</taxon>
        <taxon>Gemmatimonadaceae</taxon>
        <taxon>environmental samples</taxon>
    </lineage>
</organism>
<sequence>GCHRRRRPPHRAPRPTRAPWQRRWAGGPAQRDPRPHRRAHPGQDHRRRAHDRRGGRRHPPPHRRRRAAPARPRPRGVRAVDARGLLRRPASRHPRSGWRGARV</sequence>
<name>A0A6J4LSJ4_9BACT</name>
<feature type="compositionally biased region" description="Basic residues" evidence="1">
    <location>
        <begin position="1"/>
        <end position="14"/>
    </location>
</feature>